<organism evidence="1 2">
    <name type="scientific">Paraburkholderia phenazinium</name>
    <dbReference type="NCBI Taxonomy" id="60549"/>
    <lineage>
        <taxon>Bacteria</taxon>
        <taxon>Pseudomonadati</taxon>
        <taxon>Pseudomonadota</taxon>
        <taxon>Betaproteobacteria</taxon>
        <taxon>Burkholderiales</taxon>
        <taxon>Burkholderiaceae</taxon>
        <taxon>Paraburkholderia</taxon>
    </lineage>
</organism>
<dbReference type="RefSeq" id="WP_090688475.1">
    <property type="nucleotide sequence ID" value="NZ_FNCJ01000013.1"/>
</dbReference>
<protein>
    <submittedName>
        <fullName evidence="1">Uncharacterized protein</fullName>
    </submittedName>
</protein>
<dbReference type="EMBL" id="FNCJ01000013">
    <property type="protein sequence ID" value="SDH82754.1"/>
    <property type="molecule type" value="Genomic_DNA"/>
</dbReference>
<reference evidence="1 2" key="1">
    <citation type="submission" date="2016-10" db="EMBL/GenBank/DDBJ databases">
        <authorList>
            <person name="de Groot N.N."/>
        </authorList>
    </citation>
    <scope>NUCLEOTIDE SEQUENCE [LARGE SCALE GENOMIC DNA]</scope>
    <source>
        <strain evidence="1 2">LMG 2247</strain>
    </source>
</reference>
<dbReference type="OrthoDB" id="9101323at2"/>
<dbReference type="Proteomes" id="UP000199706">
    <property type="component" value="Unassembled WGS sequence"/>
</dbReference>
<gene>
    <name evidence="1" type="ORF">SAMN05216466_113228</name>
</gene>
<dbReference type="AlphaFoldDB" id="A0A1G8FKT2"/>
<sequence>MDGIPARSEQSTQSPVNLASLPRDEALERARAAGRGILVDDTAVSAVFLSLWTDWMNANIPKACGQSDDDFSELVNAVMEEFEFGVNEFIRSVTFNLILERVESLVADDSSRAWKIHNVLAFMVHALPEDAADALPVRCTLVELCKDMDKLATSLMDLVSEARRG</sequence>
<proteinExistence type="predicted"/>
<accession>A0A1G8FKT2</accession>
<evidence type="ECO:0000313" key="1">
    <source>
        <dbReference type="EMBL" id="SDH82754.1"/>
    </source>
</evidence>
<name>A0A1G8FKT2_9BURK</name>
<evidence type="ECO:0000313" key="2">
    <source>
        <dbReference type="Proteomes" id="UP000199706"/>
    </source>
</evidence>